<keyword evidence="6 8" id="KW-0472">Membrane</keyword>
<organism evidence="10 11">
    <name type="scientific">Viridothelium virens</name>
    <name type="common">Speckled blister lichen</name>
    <name type="synonym">Trypethelium virens</name>
    <dbReference type="NCBI Taxonomy" id="1048519"/>
    <lineage>
        <taxon>Eukaryota</taxon>
        <taxon>Fungi</taxon>
        <taxon>Dikarya</taxon>
        <taxon>Ascomycota</taxon>
        <taxon>Pezizomycotina</taxon>
        <taxon>Dothideomycetes</taxon>
        <taxon>Dothideomycetes incertae sedis</taxon>
        <taxon>Trypetheliales</taxon>
        <taxon>Trypetheliaceae</taxon>
        <taxon>Viridothelium</taxon>
    </lineage>
</organism>
<dbReference type="PANTHER" id="PTHR23511:SF5">
    <property type="entry name" value="MAJOR FACILITATOR-TYPE TRANSPORTER HXNZ-RELATED"/>
    <property type="match status" value="1"/>
</dbReference>
<evidence type="ECO:0000256" key="2">
    <source>
        <dbReference type="ARBA" id="ARBA00008335"/>
    </source>
</evidence>
<dbReference type="CDD" id="cd17316">
    <property type="entry name" value="MFS_SV2_like"/>
    <property type="match status" value="1"/>
</dbReference>
<evidence type="ECO:0000256" key="3">
    <source>
        <dbReference type="ARBA" id="ARBA00022448"/>
    </source>
</evidence>
<dbReference type="OrthoDB" id="4139357at2759"/>
<dbReference type="PANTHER" id="PTHR23511">
    <property type="entry name" value="SYNAPTIC VESICLE GLYCOPROTEIN 2"/>
    <property type="match status" value="1"/>
</dbReference>
<dbReference type="PROSITE" id="PS50850">
    <property type="entry name" value="MFS"/>
    <property type="match status" value="1"/>
</dbReference>
<keyword evidence="11" id="KW-1185">Reference proteome</keyword>
<evidence type="ECO:0000259" key="9">
    <source>
        <dbReference type="PROSITE" id="PS50850"/>
    </source>
</evidence>
<comment type="subcellular location">
    <subcellularLocation>
        <location evidence="1">Membrane</location>
        <topology evidence="1">Multi-pass membrane protein</topology>
    </subcellularLocation>
</comment>
<feature type="region of interest" description="Disordered" evidence="7">
    <location>
        <begin position="1"/>
        <end position="76"/>
    </location>
</feature>
<feature type="transmembrane region" description="Helical" evidence="8">
    <location>
        <begin position="430"/>
        <end position="451"/>
    </location>
</feature>
<evidence type="ECO:0000256" key="8">
    <source>
        <dbReference type="SAM" id="Phobius"/>
    </source>
</evidence>
<evidence type="ECO:0000256" key="1">
    <source>
        <dbReference type="ARBA" id="ARBA00004141"/>
    </source>
</evidence>
<dbReference type="Gene3D" id="1.20.1250.20">
    <property type="entry name" value="MFS general substrate transporter like domains"/>
    <property type="match status" value="1"/>
</dbReference>
<feature type="domain" description="Major facilitator superfamily (MFS) profile" evidence="9">
    <location>
        <begin position="102"/>
        <end position="574"/>
    </location>
</feature>
<dbReference type="SUPFAM" id="SSF103473">
    <property type="entry name" value="MFS general substrate transporter"/>
    <property type="match status" value="1"/>
</dbReference>
<dbReference type="AlphaFoldDB" id="A0A6A6HAP1"/>
<evidence type="ECO:0000313" key="11">
    <source>
        <dbReference type="Proteomes" id="UP000800092"/>
    </source>
</evidence>
<feature type="transmembrane region" description="Helical" evidence="8">
    <location>
        <begin position="225"/>
        <end position="248"/>
    </location>
</feature>
<feature type="transmembrane region" description="Helical" evidence="8">
    <location>
        <begin position="463"/>
        <end position="481"/>
    </location>
</feature>
<dbReference type="InterPro" id="IPR011701">
    <property type="entry name" value="MFS"/>
</dbReference>
<feature type="transmembrane region" description="Helical" evidence="8">
    <location>
        <begin position="548"/>
        <end position="569"/>
    </location>
</feature>
<keyword evidence="3" id="KW-0813">Transport</keyword>
<reference evidence="10" key="1">
    <citation type="journal article" date="2020" name="Stud. Mycol.">
        <title>101 Dothideomycetes genomes: a test case for predicting lifestyles and emergence of pathogens.</title>
        <authorList>
            <person name="Haridas S."/>
            <person name="Albert R."/>
            <person name="Binder M."/>
            <person name="Bloem J."/>
            <person name="Labutti K."/>
            <person name="Salamov A."/>
            <person name="Andreopoulos B."/>
            <person name="Baker S."/>
            <person name="Barry K."/>
            <person name="Bills G."/>
            <person name="Bluhm B."/>
            <person name="Cannon C."/>
            <person name="Castanera R."/>
            <person name="Culley D."/>
            <person name="Daum C."/>
            <person name="Ezra D."/>
            <person name="Gonzalez J."/>
            <person name="Henrissat B."/>
            <person name="Kuo A."/>
            <person name="Liang C."/>
            <person name="Lipzen A."/>
            <person name="Lutzoni F."/>
            <person name="Magnuson J."/>
            <person name="Mondo S."/>
            <person name="Nolan M."/>
            <person name="Ohm R."/>
            <person name="Pangilinan J."/>
            <person name="Park H.-J."/>
            <person name="Ramirez L."/>
            <person name="Alfaro M."/>
            <person name="Sun H."/>
            <person name="Tritt A."/>
            <person name="Yoshinaga Y."/>
            <person name="Zwiers L.-H."/>
            <person name="Turgeon B."/>
            <person name="Goodwin S."/>
            <person name="Spatafora J."/>
            <person name="Crous P."/>
            <person name="Grigoriev I."/>
        </authorList>
    </citation>
    <scope>NUCLEOTIDE SEQUENCE</scope>
    <source>
        <strain evidence="10">Tuck. ex Michener</strain>
    </source>
</reference>
<evidence type="ECO:0000256" key="5">
    <source>
        <dbReference type="ARBA" id="ARBA00022989"/>
    </source>
</evidence>
<dbReference type="GO" id="GO:0016020">
    <property type="term" value="C:membrane"/>
    <property type="evidence" value="ECO:0007669"/>
    <property type="project" value="UniProtKB-SubCell"/>
</dbReference>
<dbReference type="FunFam" id="1.20.1250.20:FF:000171">
    <property type="entry name" value="MFS general substrate transporter"/>
    <property type="match status" value="1"/>
</dbReference>
<dbReference type="InterPro" id="IPR020846">
    <property type="entry name" value="MFS_dom"/>
</dbReference>
<dbReference type="Pfam" id="PF07690">
    <property type="entry name" value="MFS_1"/>
    <property type="match status" value="2"/>
</dbReference>
<feature type="transmembrane region" description="Helical" evidence="8">
    <location>
        <begin position="280"/>
        <end position="299"/>
    </location>
</feature>
<feature type="transmembrane region" description="Helical" evidence="8">
    <location>
        <begin position="385"/>
        <end position="410"/>
    </location>
</feature>
<gene>
    <name evidence="10" type="ORF">EV356DRAFT_445343</name>
</gene>
<evidence type="ECO:0000256" key="6">
    <source>
        <dbReference type="ARBA" id="ARBA00023136"/>
    </source>
</evidence>
<sequence length="579" mass="63271">MSFLLRPFKRHERSGSGPEEAVPLQESETWFSVEEEGSRSQHQNDTDSLDGLEDDDRSSEDAKLQTGDEEAVSSGESTYDRRSKIINKAIQDIGMGKYQWRLFILCGFGWLADNIWMQGVALTLPQLSVEFGIDTNTIRYTTMATYIGLSFGASFWGVASDVIGRKRAFNFTLMIAGIFGFISGFAPNWTTVNLGYALMGFGVGGNLPVDGALFLEFLPSSSGNLLTLLSVWWPLGQLLSSLVGWALIPNYSCATDLKTCAATGGEEPCCSRANNMGWRYTIITLGAITFTMFICRFFLFKLYESPKFLVSHGRLREAVDVVRGIAAYNGTETSLTEERLLSVRDHKKDLNAVGIKRPGFLDIARRNLSKFSTQRLAPLFGTWKLGITVTLIWFIWTAIGLGFPLFNAFLPQYLSNADAGPEEGPTSTDVAYRDILITAIVGFPGAILACYTVDLKYLGRKGTMAVSTLISGILLYLFTLSSNSNFQTAMSSLESFTQNIMYGVLYAYTPEVLPAPYRGTGTGVASFLNRIAGVLAPVLAVQIGKVHISAPILVAAALFVVSSIAMAALPIESRGKQSL</sequence>
<name>A0A6A6HAP1_VIRVR</name>
<feature type="compositionally biased region" description="Basic and acidic residues" evidence="7">
    <location>
        <begin position="36"/>
        <end position="45"/>
    </location>
</feature>
<evidence type="ECO:0000256" key="4">
    <source>
        <dbReference type="ARBA" id="ARBA00022692"/>
    </source>
</evidence>
<feature type="transmembrane region" description="Helical" evidence="8">
    <location>
        <begin position="98"/>
        <end position="117"/>
    </location>
</feature>
<dbReference type="GO" id="GO:0022857">
    <property type="term" value="F:transmembrane transporter activity"/>
    <property type="evidence" value="ECO:0007669"/>
    <property type="project" value="InterPro"/>
</dbReference>
<evidence type="ECO:0000313" key="10">
    <source>
        <dbReference type="EMBL" id="KAF2235216.1"/>
    </source>
</evidence>
<evidence type="ECO:0000256" key="7">
    <source>
        <dbReference type="SAM" id="MobiDB-lite"/>
    </source>
</evidence>
<keyword evidence="4 8" id="KW-0812">Transmembrane</keyword>
<comment type="similarity">
    <text evidence="2">Belongs to the major facilitator superfamily.</text>
</comment>
<dbReference type="Proteomes" id="UP000800092">
    <property type="component" value="Unassembled WGS sequence"/>
</dbReference>
<accession>A0A6A6HAP1</accession>
<feature type="transmembrane region" description="Helical" evidence="8">
    <location>
        <begin position="171"/>
        <end position="190"/>
    </location>
</feature>
<dbReference type="EMBL" id="ML991793">
    <property type="protein sequence ID" value="KAF2235216.1"/>
    <property type="molecule type" value="Genomic_DNA"/>
</dbReference>
<protein>
    <submittedName>
        <fullName evidence="10">MFS general substrate transporter</fullName>
    </submittedName>
</protein>
<proteinExistence type="inferred from homology"/>
<keyword evidence="5 8" id="KW-1133">Transmembrane helix</keyword>
<feature type="transmembrane region" description="Helical" evidence="8">
    <location>
        <begin position="137"/>
        <end position="159"/>
    </location>
</feature>
<feature type="compositionally biased region" description="Acidic residues" evidence="7">
    <location>
        <begin position="47"/>
        <end position="58"/>
    </location>
</feature>
<dbReference type="InterPro" id="IPR036259">
    <property type="entry name" value="MFS_trans_sf"/>
</dbReference>
<feature type="transmembrane region" description="Helical" evidence="8">
    <location>
        <begin position="196"/>
        <end position="218"/>
    </location>
</feature>